<protein>
    <recommendedName>
        <fullName evidence="1">DNA-directed DNA polymerase</fullName>
        <ecNumber evidence="1">2.7.7.7</ecNumber>
    </recommendedName>
</protein>
<evidence type="ECO:0000256" key="6">
    <source>
        <dbReference type="ARBA" id="ARBA00034754"/>
    </source>
</evidence>
<reference evidence="9" key="1">
    <citation type="submission" date="2020-04" db="EMBL/GenBank/DDBJ databases">
        <authorList>
            <person name="Zhang T."/>
        </authorList>
    </citation>
    <scope>NUCLEOTIDE SEQUENCE</scope>
    <source>
        <strain evidence="9">HKST-UBA16</strain>
    </source>
</reference>
<dbReference type="GO" id="GO:0003887">
    <property type="term" value="F:DNA-directed DNA polymerase activity"/>
    <property type="evidence" value="ECO:0007669"/>
    <property type="project" value="UniProtKB-KW"/>
</dbReference>
<evidence type="ECO:0000256" key="2">
    <source>
        <dbReference type="ARBA" id="ARBA00022679"/>
    </source>
</evidence>
<gene>
    <name evidence="9" type="primary">holA</name>
    <name evidence="9" type="ORF">KC622_01650</name>
</gene>
<dbReference type="PANTHER" id="PTHR34388">
    <property type="entry name" value="DNA POLYMERASE III SUBUNIT DELTA"/>
    <property type="match status" value="1"/>
</dbReference>
<evidence type="ECO:0000256" key="3">
    <source>
        <dbReference type="ARBA" id="ARBA00022695"/>
    </source>
</evidence>
<proteinExistence type="inferred from homology"/>
<dbReference type="InterPro" id="IPR008921">
    <property type="entry name" value="DNA_pol3_clamp-load_cplx_C"/>
</dbReference>
<dbReference type="InterPro" id="IPR048466">
    <property type="entry name" value="DNA_pol3_delta-like_C"/>
</dbReference>
<dbReference type="InterPro" id="IPR027417">
    <property type="entry name" value="P-loop_NTPase"/>
</dbReference>
<comment type="catalytic activity">
    <reaction evidence="7">
        <text>DNA(n) + a 2'-deoxyribonucleoside 5'-triphosphate = DNA(n+1) + diphosphate</text>
        <dbReference type="Rhea" id="RHEA:22508"/>
        <dbReference type="Rhea" id="RHEA-COMP:17339"/>
        <dbReference type="Rhea" id="RHEA-COMP:17340"/>
        <dbReference type="ChEBI" id="CHEBI:33019"/>
        <dbReference type="ChEBI" id="CHEBI:61560"/>
        <dbReference type="ChEBI" id="CHEBI:173112"/>
        <dbReference type="EC" id="2.7.7.7"/>
    </reaction>
</comment>
<dbReference type="Gene3D" id="1.20.272.10">
    <property type="match status" value="1"/>
</dbReference>
<evidence type="ECO:0000256" key="1">
    <source>
        <dbReference type="ARBA" id="ARBA00012417"/>
    </source>
</evidence>
<organism evidence="9 10">
    <name type="scientific">Candidatus Dojkabacteria bacterium</name>
    <dbReference type="NCBI Taxonomy" id="2099670"/>
    <lineage>
        <taxon>Bacteria</taxon>
        <taxon>Candidatus Dojkabacteria</taxon>
    </lineage>
</organism>
<name>A0A955HXT7_9BACT</name>
<dbReference type="Proteomes" id="UP000748332">
    <property type="component" value="Unassembled WGS sequence"/>
</dbReference>
<evidence type="ECO:0000259" key="8">
    <source>
        <dbReference type="Pfam" id="PF21694"/>
    </source>
</evidence>
<accession>A0A955HXT7</accession>
<keyword evidence="2 9" id="KW-0808">Transferase</keyword>
<evidence type="ECO:0000256" key="7">
    <source>
        <dbReference type="ARBA" id="ARBA00049244"/>
    </source>
</evidence>
<evidence type="ECO:0000313" key="10">
    <source>
        <dbReference type="Proteomes" id="UP000748332"/>
    </source>
</evidence>
<keyword evidence="4" id="KW-0235">DNA replication</keyword>
<dbReference type="PANTHER" id="PTHR34388:SF1">
    <property type="entry name" value="DNA POLYMERASE III SUBUNIT DELTA"/>
    <property type="match status" value="1"/>
</dbReference>
<dbReference type="NCBIfam" id="TIGR01128">
    <property type="entry name" value="holA"/>
    <property type="match status" value="1"/>
</dbReference>
<keyword evidence="5" id="KW-0239">DNA-directed DNA polymerase</keyword>
<evidence type="ECO:0000256" key="4">
    <source>
        <dbReference type="ARBA" id="ARBA00022705"/>
    </source>
</evidence>
<dbReference type="InterPro" id="IPR005790">
    <property type="entry name" value="DNA_polIII_delta"/>
</dbReference>
<comment type="caution">
    <text evidence="9">The sequence shown here is derived from an EMBL/GenBank/DDBJ whole genome shotgun (WGS) entry which is preliminary data.</text>
</comment>
<sequence>MLFHGKNSYLSLQEAKKYIDKLLQNDPSFTLQIVNAEKAEPDSVVQSYQNQGLFSPQGSIVFIKRLYKNPLRDNILADLSNFLQSEESNTEIILWEDQKIPSNTRYLKFFKARKELQESVQLNKRSFVTWGAEEAKQRGLILSKELLYQIATASNFDPERFINDLTKIRLYKKKDLNAEDVSQILTNTFEHEIWDLIDSINSSNLSRVASVLGKLIKQGVDPNYMLALVIRNIRQLIMCKDLLNENAEYRSIASTLRIPPFTVSSIARKARETDQSKLENIYKKIYSLDYEIKTGNIDPALGITLLATII</sequence>
<dbReference type="SUPFAM" id="SSF48019">
    <property type="entry name" value="post-AAA+ oligomerization domain-like"/>
    <property type="match status" value="1"/>
</dbReference>
<dbReference type="GO" id="GO:0003677">
    <property type="term" value="F:DNA binding"/>
    <property type="evidence" value="ECO:0007669"/>
    <property type="project" value="InterPro"/>
</dbReference>
<comment type="similarity">
    <text evidence="6">Belongs to the DNA polymerase HolA subunit family.</text>
</comment>
<feature type="domain" description="DNA polymerase III delta subunit-like C-terminal" evidence="8">
    <location>
        <begin position="190"/>
        <end position="306"/>
    </location>
</feature>
<dbReference type="Gene3D" id="3.40.50.300">
    <property type="entry name" value="P-loop containing nucleotide triphosphate hydrolases"/>
    <property type="match status" value="1"/>
</dbReference>
<dbReference type="EC" id="2.7.7.7" evidence="1"/>
<dbReference type="GO" id="GO:0009360">
    <property type="term" value="C:DNA polymerase III complex"/>
    <property type="evidence" value="ECO:0007669"/>
    <property type="project" value="TreeGrafter"/>
</dbReference>
<evidence type="ECO:0000256" key="5">
    <source>
        <dbReference type="ARBA" id="ARBA00022932"/>
    </source>
</evidence>
<dbReference type="GO" id="GO:0006261">
    <property type="term" value="P:DNA-templated DNA replication"/>
    <property type="evidence" value="ECO:0007669"/>
    <property type="project" value="TreeGrafter"/>
</dbReference>
<dbReference type="Pfam" id="PF21694">
    <property type="entry name" value="DNA_pol3_delta_C"/>
    <property type="match status" value="1"/>
</dbReference>
<keyword evidence="3 9" id="KW-0548">Nucleotidyltransferase</keyword>
<dbReference type="AlphaFoldDB" id="A0A955HXT7"/>
<evidence type="ECO:0000313" key="9">
    <source>
        <dbReference type="EMBL" id="MCA9375015.1"/>
    </source>
</evidence>
<reference evidence="9" key="2">
    <citation type="journal article" date="2021" name="Microbiome">
        <title>Successional dynamics and alternative stable states in a saline activated sludge microbial community over 9 years.</title>
        <authorList>
            <person name="Wang Y."/>
            <person name="Ye J."/>
            <person name="Ju F."/>
            <person name="Liu L."/>
            <person name="Boyd J.A."/>
            <person name="Deng Y."/>
            <person name="Parks D.H."/>
            <person name="Jiang X."/>
            <person name="Yin X."/>
            <person name="Woodcroft B.J."/>
            <person name="Tyson G.W."/>
            <person name="Hugenholtz P."/>
            <person name="Polz M.F."/>
            <person name="Zhang T."/>
        </authorList>
    </citation>
    <scope>NUCLEOTIDE SEQUENCE</scope>
    <source>
        <strain evidence="9">HKST-UBA16</strain>
    </source>
</reference>
<dbReference type="EMBL" id="JAGQLM010000064">
    <property type="protein sequence ID" value="MCA9375015.1"/>
    <property type="molecule type" value="Genomic_DNA"/>
</dbReference>